<keyword evidence="2" id="KW-1185">Reference proteome</keyword>
<dbReference type="EMBL" id="KE125376">
    <property type="protein sequence ID" value="EPB68818.1"/>
    <property type="molecule type" value="Genomic_DNA"/>
</dbReference>
<sequence>MSGALIDPEVSPTPIFLQSVTFTFDTAFALLQKPKILKAIAGWGGGWGGGYPGGFNRPGGFYPGGFGGGFGWGRKK</sequence>
<name>A0A0D6LC55_9BILA</name>
<reference evidence="1 2" key="1">
    <citation type="submission" date="2013-05" db="EMBL/GenBank/DDBJ databases">
        <title>Draft genome of the parasitic nematode Anyclostoma ceylanicum.</title>
        <authorList>
            <person name="Mitreva M."/>
        </authorList>
    </citation>
    <scope>NUCLEOTIDE SEQUENCE [LARGE SCALE GENOMIC DNA]</scope>
</reference>
<evidence type="ECO:0000313" key="2">
    <source>
        <dbReference type="Proteomes" id="UP000054495"/>
    </source>
</evidence>
<evidence type="ECO:0000313" key="1">
    <source>
        <dbReference type="EMBL" id="EPB68818.1"/>
    </source>
</evidence>
<proteinExistence type="predicted"/>
<organism evidence="1 2">
    <name type="scientific">Ancylostoma ceylanicum</name>
    <dbReference type="NCBI Taxonomy" id="53326"/>
    <lineage>
        <taxon>Eukaryota</taxon>
        <taxon>Metazoa</taxon>
        <taxon>Ecdysozoa</taxon>
        <taxon>Nematoda</taxon>
        <taxon>Chromadorea</taxon>
        <taxon>Rhabditida</taxon>
        <taxon>Rhabditina</taxon>
        <taxon>Rhabditomorpha</taxon>
        <taxon>Strongyloidea</taxon>
        <taxon>Ancylostomatidae</taxon>
        <taxon>Ancylostomatinae</taxon>
        <taxon>Ancylostoma</taxon>
    </lineage>
</organism>
<accession>A0A0D6LC55</accession>
<gene>
    <name evidence="1" type="ORF">ANCCEY_12085</name>
</gene>
<protein>
    <submittedName>
        <fullName evidence="1">Uncharacterized protein</fullName>
    </submittedName>
</protein>
<dbReference type="Proteomes" id="UP000054495">
    <property type="component" value="Unassembled WGS sequence"/>
</dbReference>
<dbReference type="AlphaFoldDB" id="A0A0D6LC55"/>